<proteinExistence type="predicted"/>
<accession>A0A8S5Q3Y8</accession>
<evidence type="ECO:0008006" key="3">
    <source>
        <dbReference type="Google" id="ProtNLM"/>
    </source>
</evidence>
<dbReference type="EMBL" id="BK015568">
    <property type="protein sequence ID" value="DAE13720.1"/>
    <property type="molecule type" value="Genomic_DNA"/>
</dbReference>
<evidence type="ECO:0000313" key="2">
    <source>
        <dbReference type="EMBL" id="DAE13720.1"/>
    </source>
</evidence>
<organism evidence="2">
    <name type="scientific">Siphoviridae sp. ctQqU1</name>
    <dbReference type="NCBI Taxonomy" id="2825496"/>
    <lineage>
        <taxon>Viruses</taxon>
        <taxon>Duplodnaviria</taxon>
        <taxon>Heunggongvirae</taxon>
        <taxon>Uroviricota</taxon>
        <taxon>Caudoviricetes</taxon>
    </lineage>
</organism>
<reference evidence="2" key="1">
    <citation type="journal article" date="2021" name="Proc. Natl. Acad. Sci. U.S.A.">
        <title>A Catalog of Tens of Thousands of Viruses from Human Metagenomes Reveals Hidden Associations with Chronic Diseases.</title>
        <authorList>
            <person name="Tisza M.J."/>
            <person name="Buck C.B."/>
        </authorList>
    </citation>
    <scope>NUCLEOTIDE SEQUENCE</scope>
    <source>
        <strain evidence="2">CtQqU1</strain>
    </source>
</reference>
<feature type="compositionally biased region" description="Basic residues" evidence="1">
    <location>
        <begin position="125"/>
        <end position="139"/>
    </location>
</feature>
<protein>
    <recommendedName>
        <fullName evidence="3">DUF551 domain-containing protein</fullName>
    </recommendedName>
</protein>
<sequence>MMEVEHSSETDSLAYEEWAKERRDYTNVNYVETECIIWHSIEKEGFPPEQTCKKYLISVEDGYTGKSYVNAAYFIKKGWFDSVYTEEGETIPEHDTVTHWANLPKPAQLPQKPRFPLDNQTPEKKKLKQKKKQRNCKKK</sequence>
<name>A0A8S5Q3Y8_9CAUD</name>
<feature type="region of interest" description="Disordered" evidence="1">
    <location>
        <begin position="104"/>
        <end position="139"/>
    </location>
</feature>
<evidence type="ECO:0000256" key="1">
    <source>
        <dbReference type="SAM" id="MobiDB-lite"/>
    </source>
</evidence>